<evidence type="ECO:0000256" key="4">
    <source>
        <dbReference type="ARBA" id="ARBA00047645"/>
    </source>
</evidence>
<name>A0AAW1UKC3_9CUCU</name>
<protein>
    <recommendedName>
        <fullName evidence="2">acylphosphatase</fullName>
        <ecNumber evidence="2">3.6.1.7</ecNumber>
    </recommendedName>
</protein>
<dbReference type="Gene3D" id="3.30.70.100">
    <property type="match status" value="1"/>
</dbReference>
<dbReference type="PRINTS" id="PR00112">
    <property type="entry name" value="ACYLPHPHTASE"/>
</dbReference>
<gene>
    <name evidence="8" type="ORF">WA026_008358</name>
</gene>
<keyword evidence="3" id="KW-0378">Hydrolase</keyword>
<evidence type="ECO:0000256" key="1">
    <source>
        <dbReference type="ARBA" id="ARBA00005614"/>
    </source>
</evidence>
<dbReference type="EC" id="3.6.1.7" evidence="2"/>
<keyword evidence="9" id="KW-1185">Reference proteome</keyword>
<feature type="domain" description="Acylphosphatase-like" evidence="7">
    <location>
        <begin position="9"/>
        <end position="99"/>
    </location>
</feature>
<evidence type="ECO:0000256" key="5">
    <source>
        <dbReference type="PROSITE-ProRule" id="PRU00520"/>
    </source>
</evidence>
<dbReference type="InterPro" id="IPR036046">
    <property type="entry name" value="Acylphosphatase-like_dom_sf"/>
</dbReference>
<evidence type="ECO:0000259" key="7">
    <source>
        <dbReference type="PROSITE" id="PS51160"/>
    </source>
</evidence>
<evidence type="ECO:0000313" key="8">
    <source>
        <dbReference type="EMBL" id="KAK9879854.1"/>
    </source>
</evidence>
<dbReference type="PROSITE" id="PS51160">
    <property type="entry name" value="ACYLPHOSPHATASE_3"/>
    <property type="match status" value="1"/>
</dbReference>
<dbReference type="PANTHER" id="PTHR10029:SF10">
    <property type="entry name" value="GEO08407P1"/>
    <property type="match status" value="1"/>
</dbReference>
<dbReference type="SUPFAM" id="SSF54975">
    <property type="entry name" value="Acylphosphatase/BLUF domain-like"/>
    <property type="match status" value="1"/>
</dbReference>
<dbReference type="InterPro" id="IPR020456">
    <property type="entry name" value="Acylphosphatase"/>
</dbReference>
<evidence type="ECO:0000256" key="2">
    <source>
        <dbReference type="ARBA" id="ARBA00012150"/>
    </source>
</evidence>
<evidence type="ECO:0000256" key="6">
    <source>
        <dbReference type="RuleBase" id="RU004168"/>
    </source>
</evidence>
<dbReference type="InterPro" id="IPR001792">
    <property type="entry name" value="Acylphosphatase-like_dom"/>
</dbReference>
<sequence length="99" mass="11071">MSVIEPLLSVEFEVFGKVQGVFFTKYLKEMSEHLGLSGWCKNTKKGTICGKIQGSKTGIDHMVVWLTTTGSPGSKIERCELTNWQTLAKPELKGFSIRF</sequence>
<reference evidence="8 9" key="1">
    <citation type="submission" date="2023-03" db="EMBL/GenBank/DDBJ databases">
        <title>Genome insight into feeding habits of ladybird beetles.</title>
        <authorList>
            <person name="Li H.-S."/>
            <person name="Huang Y.-H."/>
            <person name="Pang H."/>
        </authorList>
    </citation>
    <scope>NUCLEOTIDE SEQUENCE [LARGE SCALE GENOMIC DNA]</scope>
    <source>
        <strain evidence="8">SYSU_2023b</strain>
        <tissue evidence="8">Whole body</tissue>
    </source>
</reference>
<comment type="caution">
    <text evidence="5">Lacks conserved residue(s) required for the propagation of feature annotation.</text>
</comment>
<organism evidence="8 9">
    <name type="scientific">Henosepilachna vigintioctopunctata</name>
    <dbReference type="NCBI Taxonomy" id="420089"/>
    <lineage>
        <taxon>Eukaryota</taxon>
        <taxon>Metazoa</taxon>
        <taxon>Ecdysozoa</taxon>
        <taxon>Arthropoda</taxon>
        <taxon>Hexapoda</taxon>
        <taxon>Insecta</taxon>
        <taxon>Pterygota</taxon>
        <taxon>Neoptera</taxon>
        <taxon>Endopterygota</taxon>
        <taxon>Coleoptera</taxon>
        <taxon>Polyphaga</taxon>
        <taxon>Cucujiformia</taxon>
        <taxon>Coccinelloidea</taxon>
        <taxon>Coccinellidae</taxon>
        <taxon>Epilachninae</taxon>
        <taxon>Epilachnini</taxon>
        <taxon>Henosepilachna</taxon>
    </lineage>
</organism>
<comment type="similarity">
    <text evidence="1 6">Belongs to the acylphosphatase family.</text>
</comment>
<dbReference type="GO" id="GO:0003998">
    <property type="term" value="F:acylphosphatase activity"/>
    <property type="evidence" value="ECO:0007669"/>
    <property type="project" value="UniProtKB-EC"/>
</dbReference>
<dbReference type="Pfam" id="PF00708">
    <property type="entry name" value="Acylphosphatase"/>
    <property type="match status" value="1"/>
</dbReference>
<accession>A0AAW1UKC3</accession>
<evidence type="ECO:0000313" key="9">
    <source>
        <dbReference type="Proteomes" id="UP001431783"/>
    </source>
</evidence>
<comment type="caution">
    <text evidence="8">The sequence shown here is derived from an EMBL/GenBank/DDBJ whole genome shotgun (WGS) entry which is preliminary data.</text>
</comment>
<proteinExistence type="inferred from homology"/>
<evidence type="ECO:0000256" key="3">
    <source>
        <dbReference type="ARBA" id="ARBA00022801"/>
    </source>
</evidence>
<dbReference type="FunFam" id="3.30.70.100:FF:000011">
    <property type="entry name" value="Acylphosphatase"/>
    <property type="match status" value="1"/>
</dbReference>
<dbReference type="EMBL" id="JARQZJ010000063">
    <property type="protein sequence ID" value="KAK9879854.1"/>
    <property type="molecule type" value="Genomic_DNA"/>
</dbReference>
<dbReference type="PANTHER" id="PTHR10029">
    <property type="entry name" value="ACYLPHOSPHATASE"/>
    <property type="match status" value="1"/>
</dbReference>
<dbReference type="AlphaFoldDB" id="A0AAW1UKC3"/>
<dbReference type="Proteomes" id="UP001431783">
    <property type="component" value="Unassembled WGS sequence"/>
</dbReference>
<comment type="catalytic activity">
    <reaction evidence="4">
        <text>an acyl phosphate + H2O = a carboxylate + phosphate + H(+)</text>
        <dbReference type="Rhea" id="RHEA:14965"/>
        <dbReference type="ChEBI" id="CHEBI:15377"/>
        <dbReference type="ChEBI" id="CHEBI:15378"/>
        <dbReference type="ChEBI" id="CHEBI:29067"/>
        <dbReference type="ChEBI" id="CHEBI:43474"/>
        <dbReference type="ChEBI" id="CHEBI:59918"/>
        <dbReference type="EC" id="3.6.1.7"/>
    </reaction>
</comment>